<dbReference type="RefSeq" id="WP_017086071.1">
    <property type="nucleotide sequence ID" value="NZ_JAQBJA010000009.1"/>
</dbReference>
<name>A0A1P8DR89_VIBPH</name>
<protein>
    <submittedName>
        <fullName evidence="1">Uncharacterized protein</fullName>
    </submittedName>
</protein>
<geneLocation type="plasmid" evidence="1">
    <name>pVPS91</name>
</geneLocation>
<reference evidence="1" key="1">
    <citation type="submission" date="2016-10" db="EMBL/GenBank/DDBJ databases">
        <title>Evolution and Comparative Genomics of Conjugative MDR Plasmids in Vibrio species.</title>
        <authorList>
            <person name="Li R."/>
            <person name="Ye L."/>
            <person name="Wong M.Ho.Yin."/>
            <person name="Zheng Z."/>
            <person name="Chan E.Wai.Chi."/>
            <person name="Chen S."/>
        </authorList>
    </citation>
    <scope>NUCLEOTIDE SEQUENCE</scope>
    <source>
        <plasmid evidence="1">pVPS91</plasmid>
    </source>
</reference>
<sequence length="83" mass="9535">MKILDVPARLRIYLDDSVTEEQIEKLFAEISRGDFPVVEASNCKELEIEVKDHVSVTHSLNRDLVKDVDLWGVPDEGYILHEL</sequence>
<evidence type="ECO:0000313" key="1">
    <source>
        <dbReference type="EMBL" id="APU91624.1"/>
    </source>
</evidence>
<accession>A0A1P8DR89</accession>
<organism evidence="1">
    <name type="scientific">Vibrio parahaemolyticus</name>
    <dbReference type="NCBI Taxonomy" id="670"/>
    <lineage>
        <taxon>Bacteria</taxon>
        <taxon>Pseudomonadati</taxon>
        <taxon>Pseudomonadota</taxon>
        <taxon>Gammaproteobacteria</taxon>
        <taxon>Vibrionales</taxon>
        <taxon>Vibrionaceae</taxon>
        <taxon>Vibrio</taxon>
    </lineage>
</organism>
<dbReference type="AlphaFoldDB" id="A0A1P8DR89"/>
<keyword evidence="1" id="KW-0614">Plasmid</keyword>
<dbReference type="EMBL" id="KX957972">
    <property type="protein sequence ID" value="APU91624.1"/>
    <property type="molecule type" value="Genomic_DNA"/>
</dbReference>
<proteinExistence type="predicted"/>